<evidence type="ECO:0000313" key="1">
    <source>
        <dbReference type="EMBL" id="SEN20427.1"/>
    </source>
</evidence>
<protein>
    <submittedName>
        <fullName evidence="1">Uncharacterized protein</fullName>
    </submittedName>
</protein>
<keyword evidence="2" id="KW-1185">Reference proteome</keyword>
<dbReference type="STRING" id="1166340.SAMN05192583_2228"/>
<dbReference type="RefSeq" id="WP_244501535.1">
    <property type="nucleotide sequence ID" value="NZ_FOCF01000005.1"/>
</dbReference>
<name>A0A1H8ENH0_9SPHN</name>
<proteinExistence type="predicted"/>
<gene>
    <name evidence="1" type="ORF">SAMN05192583_2228</name>
</gene>
<dbReference type="InterPro" id="IPR054248">
    <property type="entry name" value="DUF6975"/>
</dbReference>
<dbReference type="EMBL" id="FOCF01000005">
    <property type="protein sequence ID" value="SEN20427.1"/>
    <property type="molecule type" value="Genomic_DNA"/>
</dbReference>
<organism evidence="1 2">
    <name type="scientific">Sphingomonas gellani</name>
    <dbReference type="NCBI Taxonomy" id="1166340"/>
    <lineage>
        <taxon>Bacteria</taxon>
        <taxon>Pseudomonadati</taxon>
        <taxon>Pseudomonadota</taxon>
        <taxon>Alphaproteobacteria</taxon>
        <taxon>Sphingomonadales</taxon>
        <taxon>Sphingomonadaceae</taxon>
        <taxon>Sphingomonas</taxon>
    </lineage>
</organism>
<evidence type="ECO:0000313" key="2">
    <source>
        <dbReference type="Proteomes" id="UP000199206"/>
    </source>
</evidence>
<accession>A0A1H8ENH0</accession>
<sequence>MDNRATTPALRMQDGAWSVVLRLVNADGSGSHAWFRQLNSVNARPRDLADAVHFLCTLYSHHPSLIDEAHSHGAAPTADAWMAEAVERFAEERRHLAHLTACAGPLPSTPGHAAAHAAITGQRHALSVLARSERSCCAVGTVAALVMDWTRIREMLDIAADRFGAPVEVTAQPSMAVVGRAMDAFVTGPAAERAVSFGAQQLLAQHRGLWSLLEARASARGA</sequence>
<dbReference type="Pfam" id="PF22391">
    <property type="entry name" value="DUF6975"/>
    <property type="match status" value="1"/>
</dbReference>
<reference evidence="2" key="1">
    <citation type="submission" date="2016-10" db="EMBL/GenBank/DDBJ databases">
        <authorList>
            <person name="Varghese N."/>
            <person name="Submissions S."/>
        </authorList>
    </citation>
    <scope>NUCLEOTIDE SEQUENCE [LARGE SCALE GENOMIC DNA]</scope>
    <source>
        <strain evidence="2">S6-262</strain>
    </source>
</reference>
<dbReference type="AlphaFoldDB" id="A0A1H8ENH0"/>
<dbReference type="Proteomes" id="UP000199206">
    <property type="component" value="Unassembled WGS sequence"/>
</dbReference>